<reference evidence="2" key="2">
    <citation type="journal article" date="2008" name="Nucleic Acids Res.">
        <title>The rice annotation project database (RAP-DB): 2008 update.</title>
        <authorList>
            <consortium name="The rice annotation project (RAP)"/>
        </authorList>
    </citation>
    <scope>GENOME REANNOTATION</scope>
    <source>
        <strain evidence="2">cv. Nipponbare</strain>
    </source>
</reference>
<gene>
    <name evidence="1" type="primary">OSJNBb0003M19.17</name>
</gene>
<protein>
    <recommendedName>
        <fullName evidence="3">RNase H type-1 domain-containing protein</fullName>
    </recommendedName>
</protein>
<sequence>MTDHVNVNCDAAFNPVSGNGGWGCVLRDADSDVVAAFRGRVNNLCILSMVSSLHAYRESRQQLKWESAG</sequence>
<name>Q6YSD2_ORYSJ</name>
<dbReference type="Proteomes" id="UP000000763">
    <property type="component" value="Chromosome 7"/>
</dbReference>
<dbReference type="AlphaFoldDB" id="Q6YSD2"/>
<accession>Q6YSD2</accession>
<evidence type="ECO:0000313" key="2">
    <source>
        <dbReference type="Proteomes" id="UP000000763"/>
    </source>
</evidence>
<evidence type="ECO:0008006" key="3">
    <source>
        <dbReference type="Google" id="ProtNLM"/>
    </source>
</evidence>
<dbReference type="EMBL" id="AP006460">
    <property type="protein sequence ID" value="BAC84868.1"/>
    <property type="molecule type" value="Genomic_DNA"/>
</dbReference>
<evidence type="ECO:0000313" key="1">
    <source>
        <dbReference type="EMBL" id="BAC84868.1"/>
    </source>
</evidence>
<reference evidence="2" key="1">
    <citation type="journal article" date="2005" name="Nature">
        <title>The map-based sequence of the rice genome.</title>
        <authorList>
            <consortium name="International rice genome sequencing project (IRGSP)"/>
            <person name="Matsumoto T."/>
            <person name="Wu J."/>
            <person name="Kanamori H."/>
            <person name="Katayose Y."/>
            <person name="Fujisawa M."/>
            <person name="Namiki N."/>
            <person name="Mizuno H."/>
            <person name="Yamamoto K."/>
            <person name="Antonio B.A."/>
            <person name="Baba T."/>
            <person name="Sakata K."/>
            <person name="Nagamura Y."/>
            <person name="Aoki H."/>
            <person name="Arikawa K."/>
            <person name="Arita K."/>
            <person name="Bito T."/>
            <person name="Chiden Y."/>
            <person name="Fujitsuka N."/>
            <person name="Fukunaka R."/>
            <person name="Hamada M."/>
            <person name="Harada C."/>
            <person name="Hayashi A."/>
            <person name="Hijishita S."/>
            <person name="Honda M."/>
            <person name="Hosokawa S."/>
            <person name="Ichikawa Y."/>
            <person name="Idonuma A."/>
            <person name="Iijima M."/>
            <person name="Ikeda M."/>
            <person name="Ikeno M."/>
            <person name="Ito K."/>
            <person name="Ito S."/>
            <person name="Ito T."/>
            <person name="Ito Y."/>
            <person name="Ito Y."/>
            <person name="Iwabuchi A."/>
            <person name="Kamiya K."/>
            <person name="Karasawa W."/>
            <person name="Kurita K."/>
            <person name="Katagiri S."/>
            <person name="Kikuta A."/>
            <person name="Kobayashi H."/>
            <person name="Kobayashi N."/>
            <person name="Machita K."/>
            <person name="Maehara T."/>
            <person name="Masukawa M."/>
            <person name="Mizubayashi T."/>
            <person name="Mukai Y."/>
            <person name="Nagasaki H."/>
            <person name="Nagata Y."/>
            <person name="Naito S."/>
            <person name="Nakashima M."/>
            <person name="Nakama Y."/>
            <person name="Nakamichi Y."/>
            <person name="Nakamura M."/>
            <person name="Meguro A."/>
            <person name="Negishi M."/>
            <person name="Ohta I."/>
            <person name="Ohta T."/>
            <person name="Okamoto M."/>
            <person name="Ono N."/>
            <person name="Saji S."/>
            <person name="Sakaguchi M."/>
            <person name="Sakai K."/>
            <person name="Shibata M."/>
            <person name="Shimokawa T."/>
            <person name="Song J."/>
            <person name="Takazaki Y."/>
            <person name="Terasawa K."/>
            <person name="Tsugane M."/>
            <person name="Tsuji K."/>
            <person name="Ueda S."/>
            <person name="Waki K."/>
            <person name="Yamagata H."/>
            <person name="Yamamoto M."/>
            <person name="Yamamoto S."/>
            <person name="Yamane H."/>
            <person name="Yoshiki S."/>
            <person name="Yoshihara R."/>
            <person name="Yukawa K."/>
            <person name="Zhong H."/>
            <person name="Yano M."/>
            <person name="Yuan Q."/>
            <person name="Ouyang S."/>
            <person name="Liu J."/>
            <person name="Jones K.M."/>
            <person name="Gansberger K."/>
            <person name="Moffat K."/>
            <person name="Hill J."/>
            <person name="Bera J."/>
            <person name="Fadrosh D."/>
            <person name="Jin S."/>
            <person name="Johri S."/>
            <person name="Kim M."/>
            <person name="Overton L."/>
            <person name="Reardon M."/>
            <person name="Tsitrin T."/>
            <person name="Vuong H."/>
            <person name="Weaver B."/>
            <person name="Ciecko A."/>
            <person name="Tallon L."/>
            <person name="Jackson J."/>
            <person name="Pai G."/>
            <person name="Aken S.V."/>
            <person name="Utterback T."/>
            <person name="Reidmuller S."/>
            <person name="Feldblyum T."/>
            <person name="Hsiao J."/>
            <person name="Zismann V."/>
            <person name="Iobst S."/>
            <person name="de Vazeille A.R."/>
            <person name="Buell C.R."/>
            <person name="Ying K."/>
            <person name="Li Y."/>
            <person name="Lu T."/>
            <person name="Huang Y."/>
            <person name="Zhao Q."/>
            <person name="Feng Q."/>
            <person name="Zhang L."/>
            <person name="Zhu J."/>
            <person name="Weng Q."/>
            <person name="Mu J."/>
            <person name="Lu Y."/>
            <person name="Fan D."/>
            <person name="Liu Y."/>
            <person name="Guan J."/>
            <person name="Zhang Y."/>
            <person name="Yu S."/>
            <person name="Liu X."/>
            <person name="Zhang Y."/>
            <person name="Hong G."/>
            <person name="Han B."/>
            <person name="Choisne N."/>
            <person name="Demange N."/>
            <person name="Orjeda G."/>
            <person name="Samain S."/>
            <person name="Cattolico L."/>
            <person name="Pelletier E."/>
            <person name="Couloux A."/>
            <person name="Segurens B."/>
            <person name="Wincker P."/>
            <person name="D'Hont A."/>
            <person name="Scarpelli C."/>
            <person name="Weissenbach J."/>
            <person name="Salanoubat M."/>
            <person name="Quetier F."/>
            <person name="Yu Y."/>
            <person name="Kim H.R."/>
            <person name="Rambo T."/>
            <person name="Currie J."/>
            <person name="Collura K."/>
            <person name="Luo M."/>
            <person name="Yang T."/>
            <person name="Ammiraju J.S.S."/>
            <person name="Engler F."/>
            <person name="Soderlund C."/>
            <person name="Wing R.A."/>
            <person name="Palmer L.E."/>
            <person name="de la Bastide M."/>
            <person name="Spiegel L."/>
            <person name="Nascimento L."/>
            <person name="Zutavern T."/>
            <person name="O'Shaughnessy A."/>
            <person name="Dike S."/>
            <person name="Dedhia N."/>
            <person name="Preston R."/>
            <person name="Balija V."/>
            <person name="McCombie W.R."/>
            <person name="Chow T."/>
            <person name="Chen H."/>
            <person name="Chung M."/>
            <person name="Chen C."/>
            <person name="Shaw J."/>
            <person name="Wu H."/>
            <person name="Hsiao K."/>
            <person name="Chao Y."/>
            <person name="Chu M."/>
            <person name="Cheng C."/>
            <person name="Hour A."/>
            <person name="Lee P."/>
            <person name="Lin S."/>
            <person name="Lin Y."/>
            <person name="Liou J."/>
            <person name="Liu S."/>
            <person name="Hsing Y."/>
            <person name="Raghuvanshi S."/>
            <person name="Mohanty A."/>
            <person name="Bharti A.K."/>
            <person name="Gaur A."/>
            <person name="Gupta V."/>
            <person name="Kumar D."/>
            <person name="Ravi V."/>
            <person name="Vij S."/>
            <person name="Kapur A."/>
            <person name="Khurana P."/>
            <person name="Khurana P."/>
            <person name="Khurana J.P."/>
            <person name="Tyagi A.K."/>
            <person name="Gaikwad K."/>
            <person name="Singh A."/>
            <person name="Dalal V."/>
            <person name="Srivastava S."/>
            <person name="Dixit A."/>
            <person name="Pal A.K."/>
            <person name="Ghazi I.A."/>
            <person name="Yadav M."/>
            <person name="Pandit A."/>
            <person name="Bhargava A."/>
            <person name="Sureshbabu K."/>
            <person name="Batra K."/>
            <person name="Sharma T.R."/>
            <person name="Mohapatra T."/>
            <person name="Singh N.K."/>
            <person name="Messing J."/>
            <person name="Nelson A.B."/>
            <person name="Fuks G."/>
            <person name="Kavchok S."/>
            <person name="Keizer G."/>
            <person name="Linton E."/>
            <person name="Llaca V."/>
            <person name="Song R."/>
            <person name="Tanyolac B."/>
            <person name="Young S."/>
            <person name="Ho-Il K."/>
            <person name="Hahn J.H."/>
            <person name="Sangsakoo G."/>
            <person name="Vanavichit A."/>
            <person name="de Mattos Luiz.A.T."/>
            <person name="Zimmer P.D."/>
            <person name="Malone G."/>
            <person name="Dellagostin O."/>
            <person name="de Oliveira A.C."/>
            <person name="Bevan M."/>
            <person name="Bancroft I."/>
            <person name="Minx P."/>
            <person name="Cordum H."/>
            <person name="Wilson R."/>
            <person name="Cheng Z."/>
            <person name="Jin W."/>
            <person name="Jiang J."/>
            <person name="Leong S.A."/>
            <person name="Iwama H."/>
            <person name="Gojobori T."/>
            <person name="Itoh T."/>
            <person name="Niimura Y."/>
            <person name="Fujii Y."/>
            <person name="Habara T."/>
            <person name="Sakai H."/>
            <person name="Sato Y."/>
            <person name="Wilson G."/>
            <person name="Kumar K."/>
            <person name="McCouch S."/>
            <person name="Juretic N."/>
            <person name="Hoen D."/>
            <person name="Wright S."/>
            <person name="Bruskiewich R."/>
            <person name="Bureau T."/>
            <person name="Miyao A."/>
            <person name="Hirochika H."/>
            <person name="Nishikawa T."/>
            <person name="Kadowaki K."/>
            <person name="Sugiura M."/>
            <person name="Burr B."/>
            <person name="Sasaki T."/>
        </authorList>
    </citation>
    <scope>NUCLEOTIDE SEQUENCE [LARGE SCALE GENOMIC DNA]</scope>
    <source>
        <strain evidence="2">cv. Nipponbare</strain>
    </source>
</reference>
<organism evidence="1 2">
    <name type="scientific">Oryza sativa subsp. japonica</name>
    <name type="common">Rice</name>
    <dbReference type="NCBI Taxonomy" id="39947"/>
    <lineage>
        <taxon>Eukaryota</taxon>
        <taxon>Viridiplantae</taxon>
        <taxon>Streptophyta</taxon>
        <taxon>Embryophyta</taxon>
        <taxon>Tracheophyta</taxon>
        <taxon>Spermatophyta</taxon>
        <taxon>Magnoliopsida</taxon>
        <taxon>Liliopsida</taxon>
        <taxon>Poales</taxon>
        <taxon>Poaceae</taxon>
        <taxon>BOP clade</taxon>
        <taxon>Oryzoideae</taxon>
        <taxon>Oryzeae</taxon>
        <taxon>Oryzinae</taxon>
        <taxon>Oryza</taxon>
        <taxon>Oryza sativa</taxon>
    </lineage>
</organism>
<proteinExistence type="predicted"/>